<dbReference type="OrthoDB" id="2240743at2"/>
<dbReference type="InterPro" id="IPR016599">
    <property type="entry name" value="UCP012569"/>
</dbReference>
<dbReference type="Proteomes" id="UP000267430">
    <property type="component" value="Unassembled WGS sequence"/>
</dbReference>
<protein>
    <submittedName>
        <fullName evidence="2">DUF4097 domain-containing protein</fullName>
    </submittedName>
</protein>
<comment type="caution">
    <text evidence="2">The sequence shown here is derived from an EMBL/GenBank/DDBJ whole genome shotgun (WGS) entry which is preliminary data.</text>
</comment>
<feature type="domain" description="DUF4097" evidence="1">
    <location>
        <begin position="173"/>
        <end position="333"/>
    </location>
</feature>
<evidence type="ECO:0000313" key="3">
    <source>
        <dbReference type="Proteomes" id="UP000267430"/>
    </source>
</evidence>
<dbReference type="PIRSF" id="PIRSF012569">
    <property type="entry name" value="UCP012569"/>
    <property type="match status" value="1"/>
</dbReference>
<organism evidence="2 3">
    <name type="scientific">Peribacillus cavernae</name>
    <dbReference type="NCBI Taxonomy" id="1674310"/>
    <lineage>
        <taxon>Bacteria</taxon>
        <taxon>Bacillati</taxon>
        <taxon>Bacillota</taxon>
        <taxon>Bacilli</taxon>
        <taxon>Bacillales</taxon>
        <taxon>Bacillaceae</taxon>
        <taxon>Peribacillus</taxon>
    </lineage>
</organism>
<evidence type="ECO:0000313" key="2">
    <source>
        <dbReference type="EMBL" id="RUQ32073.1"/>
    </source>
</evidence>
<dbReference type="Pfam" id="PF13349">
    <property type="entry name" value="DUF4097"/>
    <property type="match status" value="1"/>
</dbReference>
<sequence>MKVGKNMQEEKKRILQLVQEGQLSADAAFALLLELEKAEEESVQKEKDLVHELVPVTNQEESYEKTHASFQEKIHFSKEKIMDFIDNTIKKMKETDLDFNFGTSEEISHIFQQNEAFFKEINIEIANGKANIIPWDQQDLRVECRARIYRIKDRGEAKETFLRDVLFSINEDSFLFAAKQKWMKVEADIYVPKKQYDRIFVRMFNGPISGKDLQFEKIKAKTANGTIQLQRISGEKAEFETANGGITVEQARLDKIEAETLNGAIVADGFFNKIDAQSFTGDISCDLQGQTGDYIHAKTITGKVYMSLESETAVNGELKSNIGSLQVNLPGIEIVEEKKEVIQKVLLFKTVHFAAPVLHIFADTKTGTISIN</sequence>
<name>A0A3S0VHC1_9BACI</name>
<keyword evidence="3" id="KW-1185">Reference proteome</keyword>
<accession>A0A3S0VHC1</accession>
<evidence type="ECO:0000259" key="1">
    <source>
        <dbReference type="Pfam" id="PF13349"/>
    </source>
</evidence>
<dbReference type="EMBL" id="RYZZ01000003">
    <property type="protein sequence ID" value="RUQ32073.1"/>
    <property type="molecule type" value="Genomic_DNA"/>
</dbReference>
<dbReference type="InterPro" id="IPR025164">
    <property type="entry name" value="Toastrack_DUF4097"/>
</dbReference>
<gene>
    <name evidence="2" type="ORF">ELQ35_02455</name>
</gene>
<proteinExistence type="predicted"/>
<dbReference type="AlphaFoldDB" id="A0A3S0VHC1"/>
<reference evidence="2 3" key="1">
    <citation type="submission" date="2018-12" db="EMBL/GenBank/DDBJ databases">
        <title>Bacillus chawlae sp. nov., Bacillus glennii sp. nov., and Bacillus saganii sp. nov. Isolated from the Vehicle Assembly Building at Kennedy Space Center where the Viking Spacecraft were Assembled.</title>
        <authorList>
            <person name="Seuylemezian A."/>
            <person name="Vaishampayan P."/>
        </authorList>
    </citation>
    <scope>NUCLEOTIDE SEQUENCE [LARGE SCALE GENOMIC DNA]</scope>
    <source>
        <strain evidence="2 3">L5</strain>
    </source>
</reference>